<accession>A0ABU5JYV8</accession>
<dbReference type="Proteomes" id="UP001291930">
    <property type="component" value="Unassembled WGS sequence"/>
</dbReference>
<dbReference type="EMBL" id="JAXOVW010000036">
    <property type="protein sequence ID" value="MDZ5608641.1"/>
    <property type="molecule type" value="Genomic_DNA"/>
</dbReference>
<evidence type="ECO:0000313" key="3">
    <source>
        <dbReference type="Proteomes" id="UP001291930"/>
    </source>
</evidence>
<gene>
    <name evidence="2" type="ORF">U2I54_16555</name>
</gene>
<dbReference type="GO" id="GO:0006508">
    <property type="term" value="P:proteolysis"/>
    <property type="evidence" value="ECO:0007669"/>
    <property type="project" value="UniProtKB-KW"/>
</dbReference>
<dbReference type="InterPro" id="IPR014721">
    <property type="entry name" value="Ribsml_uS5_D2-typ_fold_subgr"/>
</dbReference>
<dbReference type="InterPro" id="IPR027065">
    <property type="entry name" value="Lon_Prtase"/>
</dbReference>
<keyword evidence="3" id="KW-1185">Reference proteome</keyword>
<dbReference type="GO" id="GO:0008233">
    <property type="term" value="F:peptidase activity"/>
    <property type="evidence" value="ECO:0007669"/>
    <property type="project" value="UniProtKB-KW"/>
</dbReference>
<keyword evidence="2" id="KW-0378">Hydrolase</keyword>
<dbReference type="PANTHER" id="PTHR10046">
    <property type="entry name" value="ATP DEPENDENT LON PROTEASE FAMILY MEMBER"/>
    <property type="match status" value="1"/>
</dbReference>
<proteinExistence type="predicted"/>
<protein>
    <submittedName>
        <fullName evidence="2">S16 family serine protease</fullName>
        <ecNumber evidence="2">3.4.21.-</ecNumber>
    </submittedName>
</protein>
<sequence>MRPSGSYKITTTGPLDQDLQRSFILCSWAVQRVLHENKFPFEPFDCHLHFPLDRIQGSGVSCRLSFAYALMEVLGVKLPFPASATVMTGDLNLQGDVLPVGGIAHKIEAARIAGFENFIVAKQQPEASSFMIQIHHLKDLIRSGRHEVDTW</sequence>
<name>A0ABU5JYV8_9BACI</name>
<dbReference type="SUPFAM" id="SSF54211">
    <property type="entry name" value="Ribosomal protein S5 domain 2-like"/>
    <property type="match status" value="1"/>
</dbReference>
<dbReference type="Gene3D" id="3.30.230.10">
    <property type="match status" value="1"/>
</dbReference>
<feature type="domain" description="Lon proteolytic" evidence="1">
    <location>
        <begin position="5"/>
        <end position="124"/>
    </location>
</feature>
<dbReference type="Pfam" id="PF05362">
    <property type="entry name" value="Lon_C"/>
    <property type="match status" value="1"/>
</dbReference>
<evidence type="ECO:0000259" key="1">
    <source>
        <dbReference type="Pfam" id="PF05362"/>
    </source>
</evidence>
<comment type="caution">
    <text evidence="2">The sequence shown here is derived from an EMBL/GenBank/DDBJ whole genome shotgun (WGS) entry which is preliminary data.</text>
</comment>
<evidence type="ECO:0000313" key="2">
    <source>
        <dbReference type="EMBL" id="MDZ5608641.1"/>
    </source>
</evidence>
<dbReference type="EC" id="3.4.21.-" evidence="2"/>
<dbReference type="InterPro" id="IPR008269">
    <property type="entry name" value="Lon_proteolytic"/>
</dbReference>
<dbReference type="InterPro" id="IPR020568">
    <property type="entry name" value="Ribosomal_Su5_D2-typ_SF"/>
</dbReference>
<reference evidence="3" key="1">
    <citation type="submission" date="2023-11" db="EMBL/GenBank/DDBJ databases">
        <title>Genome Sequence of Bacillus pseudomycoides stain BUPM19.</title>
        <authorList>
            <person name="Farhat A."/>
        </authorList>
    </citation>
    <scope>NUCLEOTIDE SEQUENCE [LARGE SCALE GENOMIC DNA]</scope>
    <source>
        <strain evidence="3">BUPM19</strain>
    </source>
</reference>
<organism evidence="2 3">
    <name type="scientific">Bacillus bingmayongensis</name>
    <dbReference type="NCBI Taxonomy" id="1150157"/>
    <lineage>
        <taxon>Bacteria</taxon>
        <taxon>Bacillati</taxon>
        <taxon>Bacillota</taxon>
        <taxon>Bacilli</taxon>
        <taxon>Bacillales</taxon>
        <taxon>Bacillaceae</taxon>
        <taxon>Bacillus</taxon>
    </lineage>
</organism>
<keyword evidence="2" id="KW-0645">Protease</keyword>
<dbReference type="RefSeq" id="WP_374218367.1">
    <property type="nucleotide sequence ID" value="NZ_JAXOVW010000036.1"/>
</dbReference>